<dbReference type="SMART" id="SM00382">
    <property type="entry name" value="AAA"/>
    <property type="match status" value="1"/>
</dbReference>
<comment type="subcellular location">
    <subcellularLocation>
        <location evidence="1">Cell inner membrane</location>
        <topology evidence="1">Peripheral membrane protein</topology>
    </subcellularLocation>
</comment>
<sequence>MNLSDKPLVSVRDLSVSIGEVPILDGVSIDIYQGEILAVMGESGAGKSMVAMSIMGILPPLGKITGGEIFFREKNLLATSENSRRELRGTSMAMVHQDAPTALNPVYTVGYQIAEMFRARLGMGRKAAQEKAVELIRKVGLPNPEERSKYYPHQLSGGMRQRIMIAMAIALQPDFLIADEPTTALDVTVQAQILDLLAKLQQENQMGVMLVTHDFGVVAEIANRVAILYAGRVIETGKPDEIFTRAAHPYALALAACVPDLDLEDQALPSISGRPASLVDSIKGCAFSPRCPFSQDICNSERPLLKVVAQGRQAACHFSEKLMTSDNAARAFI</sequence>
<dbReference type="Proteomes" id="UP001424441">
    <property type="component" value="Unassembled WGS sequence"/>
</dbReference>
<evidence type="ECO:0000256" key="3">
    <source>
        <dbReference type="ARBA" id="ARBA00022448"/>
    </source>
</evidence>
<dbReference type="SUPFAM" id="SSF52540">
    <property type="entry name" value="P-loop containing nucleoside triphosphate hydrolases"/>
    <property type="match status" value="1"/>
</dbReference>
<evidence type="ECO:0000256" key="11">
    <source>
        <dbReference type="ARBA" id="ARBA00023136"/>
    </source>
</evidence>
<keyword evidence="9" id="KW-0653">Protein transport</keyword>
<dbReference type="CDD" id="cd03257">
    <property type="entry name" value="ABC_NikE_OppD_transporters"/>
    <property type="match status" value="1"/>
</dbReference>
<evidence type="ECO:0000256" key="2">
    <source>
        <dbReference type="ARBA" id="ARBA00005417"/>
    </source>
</evidence>
<dbReference type="PANTHER" id="PTHR43297:SF2">
    <property type="entry name" value="DIPEPTIDE TRANSPORT ATP-BINDING PROTEIN DPPD"/>
    <property type="match status" value="1"/>
</dbReference>
<dbReference type="InterPro" id="IPR013563">
    <property type="entry name" value="Oligopep_ABC_C"/>
</dbReference>
<organism evidence="14 15">
    <name type="scientific">Paenochrobactrum glaciei</name>
    <dbReference type="NCBI Taxonomy" id="486407"/>
    <lineage>
        <taxon>Bacteria</taxon>
        <taxon>Pseudomonadati</taxon>
        <taxon>Pseudomonadota</taxon>
        <taxon>Alphaproteobacteria</taxon>
        <taxon>Hyphomicrobiales</taxon>
        <taxon>Brucellaceae</taxon>
        <taxon>Paenochrobactrum</taxon>
    </lineage>
</organism>
<dbReference type="Gene3D" id="3.40.50.300">
    <property type="entry name" value="P-loop containing nucleotide triphosphate hydrolases"/>
    <property type="match status" value="1"/>
</dbReference>
<dbReference type="Pfam" id="PF08352">
    <property type="entry name" value="oligo_HPY"/>
    <property type="match status" value="1"/>
</dbReference>
<keyword evidence="8" id="KW-0571">Peptide transport</keyword>
<evidence type="ECO:0000256" key="12">
    <source>
        <dbReference type="ARBA" id="ARBA00025070"/>
    </source>
</evidence>
<evidence type="ECO:0000313" key="14">
    <source>
        <dbReference type="EMBL" id="GAA0615978.1"/>
    </source>
</evidence>
<keyword evidence="4" id="KW-1003">Cell membrane</keyword>
<keyword evidence="15" id="KW-1185">Reference proteome</keyword>
<reference evidence="14 15" key="1">
    <citation type="journal article" date="2019" name="Int. J. Syst. Evol. Microbiol.">
        <title>The Global Catalogue of Microorganisms (GCM) 10K type strain sequencing project: providing services to taxonomists for standard genome sequencing and annotation.</title>
        <authorList>
            <consortium name="The Broad Institute Genomics Platform"/>
            <consortium name="The Broad Institute Genome Sequencing Center for Infectious Disease"/>
            <person name="Wu L."/>
            <person name="Ma J."/>
        </authorList>
    </citation>
    <scope>NUCLEOTIDE SEQUENCE [LARGE SCALE GENOMIC DNA]</scope>
    <source>
        <strain evidence="14 15">JCM 15115</strain>
    </source>
</reference>
<keyword evidence="11" id="KW-0472">Membrane</keyword>
<dbReference type="GO" id="GO:0005524">
    <property type="term" value="F:ATP binding"/>
    <property type="evidence" value="ECO:0007669"/>
    <property type="project" value="UniProtKB-KW"/>
</dbReference>
<evidence type="ECO:0000256" key="8">
    <source>
        <dbReference type="ARBA" id="ARBA00022856"/>
    </source>
</evidence>
<evidence type="ECO:0000256" key="6">
    <source>
        <dbReference type="ARBA" id="ARBA00022741"/>
    </source>
</evidence>
<evidence type="ECO:0000313" key="15">
    <source>
        <dbReference type="Proteomes" id="UP001424441"/>
    </source>
</evidence>
<dbReference type="PANTHER" id="PTHR43297">
    <property type="entry name" value="OLIGOPEPTIDE TRANSPORT ATP-BINDING PROTEIN APPD"/>
    <property type="match status" value="1"/>
</dbReference>
<dbReference type="InterPro" id="IPR017871">
    <property type="entry name" value="ABC_transporter-like_CS"/>
</dbReference>
<dbReference type="InterPro" id="IPR003439">
    <property type="entry name" value="ABC_transporter-like_ATP-bd"/>
</dbReference>
<evidence type="ECO:0000256" key="4">
    <source>
        <dbReference type="ARBA" id="ARBA00022475"/>
    </source>
</evidence>
<evidence type="ECO:0000256" key="9">
    <source>
        <dbReference type="ARBA" id="ARBA00022927"/>
    </source>
</evidence>
<dbReference type="EMBL" id="BAAADE010000021">
    <property type="protein sequence ID" value="GAA0615978.1"/>
    <property type="molecule type" value="Genomic_DNA"/>
</dbReference>
<dbReference type="Pfam" id="PF00005">
    <property type="entry name" value="ABC_tran"/>
    <property type="match status" value="1"/>
</dbReference>
<dbReference type="InterPro" id="IPR027417">
    <property type="entry name" value="P-loop_NTPase"/>
</dbReference>
<proteinExistence type="inferred from homology"/>
<evidence type="ECO:0000259" key="13">
    <source>
        <dbReference type="PROSITE" id="PS50893"/>
    </source>
</evidence>
<dbReference type="InterPro" id="IPR050388">
    <property type="entry name" value="ABC_Ni/Peptide_Import"/>
</dbReference>
<evidence type="ECO:0000256" key="1">
    <source>
        <dbReference type="ARBA" id="ARBA00004417"/>
    </source>
</evidence>
<comment type="similarity">
    <text evidence="2">Belongs to the ABC transporter superfamily.</text>
</comment>
<accession>A0ABN1GPR5</accession>
<keyword evidence="10" id="KW-1278">Translocase</keyword>
<evidence type="ECO:0000256" key="7">
    <source>
        <dbReference type="ARBA" id="ARBA00022840"/>
    </source>
</evidence>
<evidence type="ECO:0000256" key="5">
    <source>
        <dbReference type="ARBA" id="ARBA00022519"/>
    </source>
</evidence>
<keyword evidence="3" id="KW-0813">Transport</keyword>
<keyword evidence="6" id="KW-0547">Nucleotide-binding</keyword>
<comment type="function">
    <text evidence="12">Probably part of an ABC transporter complex that could be involved in peptide import. Probably responsible for energy coupling to the transport system.</text>
</comment>
<keyword evidence="5" id="KW-0997">Cell inner membrane</keyword>
<dbReference type="NCBIfam" id="TIGR01727">
    <property type="entry name" value="oligo_HPY"/>
    <property type="match status" value="1"/>
</dbReference>
<comment type="caution">
    <text evidence="14">The sequence shown here is derived from an EMBL/GenBank/DDBJ whole genome shotgun (WGS) entry which is preliminary data.</text>
</comment>
<feature type="domain" description="ABC transporter" evidence="13">
    <location>
        <begin position="9"/>
        <end position="255"/>
    </location>
</feature>
<name>A0ABN1GPR5_9HYPH</name>
<dbReference type="PROSITE" id="PS00211">
    <property type="entry name" value="ABC_TRANSPORTER_1"/>
    <property type="match status" value="1"/>
</dbReference>
<evidence type="ECO:0000256" key="10">
    <source>
        <dbReference type="ARBA" id="ARBA00022967"/>
    </source>
</evidence>
<dbReference type="PROSITE" id="PS50893">
    <property type="entry name" value="ABC_TRANSPORTER_2"/>
    <property type="match status" value="1"/>
</dbReference>
<gene>
    <name evidence="14" type="ORF">GCM10008943_33610</name>
</gene>
<dbReference type="RefSeq" id="WP_343808421.1">
    <property type="nucleotide sequence ID" value="NZ_BAAADE010000021.1"/>
</dbReference>
<protein>
    <submittedName>
        <fullName evidence="14">ABC transporter ATP-binding protein</fullName>
    </submittedName>
</protein>
<dbReference type="InterPro" id="IPR003593">
    <property type="entry name" value="AAA+_ATPase"/>
</dbReference>
<keyword evidence="7 14" id="KW-0067">ATP-binding</keyword>